<reference evidence="3" key="1">
    <citation type="submission" date="2020-05" db="EMBL/GenBank/DDBJ databases">
        <authorList>
            <person name="Chiriac C."/>
            <person name="Salcher M."/>
            <person name="Ghai R."/>
            <person name="Kavagutti S V."/>
        </authorList>
    </citation>
    <scope>NUCLEOTIDE SEQUENCE</scope>
</reference>
<accession>A0A6J7WPR8</accession>
<dbReference type="EMBL" id="LR798268">
    <property type="protein sequence ID" value="CAB5219747.1"/>
    <property type="molecule type" value="Genomic_DNA"/>
</dbReference>
<gene>
    <name evidence="3" type="ORF">UFOVP220_135</name>
    <name evidence="1" type="ORF">UFOVP26_91</name>
    <name evidence="2" type="ORF">UFOVP44_6</name>
</gene>
<evidence type="ECO:0000313" key="2">
    <source>
        <dbReference type="EMBL" id="CAB4123566.1"/>
    </source>
</evidence>
<sequence>MAWVISILVALVILLGFKLMEVLGALGRLQMMIDTTPMIWTTKGNKFQGEVEYLIDWFESEEELTFVEEYRFEGEVVRRNAHVRSKKGVEALSLVAPDAQA</sequence>
<organism evidence="3">
    <name type="scientific">uncultured Caudovirales phage</name>
    <dbReference type="NCBI Taxonomy" id="2100421"/>
    <lineage>
        <taxon>Viruses</taxon>
        <taxon>Duplodnaviria</taxon>
        <taxon>Heunggongvirae</taxon>
        <taxon>Uroviricota</taxon>
        <taxon>Caudoviricetes</taxon>
        <taxon>Peduoviridae</taxon>
        <taxon>Maltschvirus</taxon>
        <taxon>Maltschvirus maltsch</taxon>
    </lineage>
</organism>
<evidence type="ECO:0000313" key="3">
    <source>
        <dbReference type="EMBL" id="CAB5219747.1"/>
    </source>
</evidence>
<protein>
    <submittedName>
        <fullName evidence="3">Uncharacterized protein</fullName>
    </submittedName>
</protein>
<dbReference type="EMBL" id="LR796176">
    <property type="protein sequence ID" value="CAB4123566.1"/>
    <property type="molecule type" value="Genomic_DNA"/>
</dbReference>
<dbReference type="EMBL" id="LR796152">
    <property type="protein sequence ID" value="CAB4122139.1"/>
    <property type="molecule type" value="Genomic_DNA"/>
</dbReference>
<evidence type="ECO:0000313" key="1">
    <source>
        <dbReference type="EMBL" id="CAB4122139.1"/>
    </source>
</evidence>
<proteinExistence type="predicted"/>
<name>A0A6J7WPR8_9CAUD</name>